<dbReference type="Gene3D" id="3.40.50.1110">
    <property type="entry name" value="SGNH hydrolase"/>
    <property type="match status" value="1"/>
</dbReference>
<evidence type="ECO:0000259" key="1">
    <source>
        <dbReference type="Pfam" id="PF13472"/>
    </source>
</evidence>
<protein>
    <submittedName>
        <fullName evidence="2">Putative Lipolytic protein G-D-S-L family</fullName>
    </submittedName>
</protein>
<feature type="domain" description="SGNH hydrolase-type esterase" evidence="1">
    <location>
        <begin position="115"/>
        <end position="267"/>
    </location>
</feature>
<dbReference type="PANTHER" id="PTHR30383">
    <property type="entry name" value="THIOESTERASE 1/PROTEASE 1/LYSOPHOSPHOLIPASE L1"/>
    <property type="match status" value="1"/>
</dbReference>
<dbReference type="GO" id="GO:0004622">
    <property type="term" value="F:phosphatidylcholine lysophospholipase activity"/>
    <property type="evidence" value="ECO:0007669"/>
    <property type="project" value="TreeGrafter"/>
</dbReference>
<evidence type="ECO:0000313" key="2">
    <source>
        <dbReference type="EMBL" id="SLM14770.1"/>
    </source>
</evidence>
<dbReference type="PANTHER" id="PTHR30383:SF5">
    <property type="entry name" value="SGNH HYDROLASE-TYPE ESTERASE DOMAIN-CONTAINING PROTEIN"/>
    <property type="match status" value="1"/>
</dbReference>
<dbReference type="InterPro" id="IPR036514">
    <property type="entry name" value="SGNH_hydro_sf"/>
</dbReference>
<accession>A0A3P3XLN0</accession>
<proteinExistence type="predicted"/>
<dbReference type="InterPro" id="IPR051532">
    <property type="entry name" value="Ester_Hydrolysis_Enzymes"/>
</dbReference>
<sequence length="282" mass="31610">MYANEVCLFGDSIARGVILDACGSYKPIRESFAFLAASELGFSLINKARFGCTIAKGREIIERFLGRNAAVTTCSASLADPAGISRAPSVPQTATNIMPENASPNVAIHIRTDNSHAADSSRPRLAFLEFGGNDCDFRWDEISADPHREHLPATTPERFFHMYGEVLQMLKQNGFKPVLMTLPPLNAERYFAWFTRAGLDQAAILSWLGDVQFIYRWHESYSSAIWEIGEAHNVPVVNIRKAFLEQRNYSRFLCKDGIHPNTEGHRLITSEIIKFAQEHMSV</sequence>
<dbReference type="AlphaFoldDB" id="A0A3P3XLN0"/>
<name>A0A3P3XLN0_9SPIR</name>
<dbReference type="InterPro" id="IPR013830">
    <property type="entry name" value="SGNH_hydro"/>
</dbReference>
<gene>
    <name evidence="2" type="ORF">SPIROBIBN47_350068</name>
</gene>
<reference evidence="2" key="1">
    <citation type="submission" date="2017-02" db="EMBL/GenBank/DDBJ databases">
        <authorList>
            <person name="Regsiter A."/>
            <person name="William W."/>
        </authorList>
    </citation>
    <scope>NUCLEOTIDE SEQUENCE</scope>
    <source>
        <strain evidence="2">Bib</strain>
    </source>
</reference>
<dbReference type="EMBL" id="FWDM01000029">
    <property type="protein sequence ID" value="SLM14770.1"/>
    <property type="molecule type" value="Genomic_DNA"/>
</dbReference>
<dbReference type="Pfam" id="PF13472">
    <property type="entry name" value="Lipase_GDSL_2"/>
    <property type="match status" value="1"/>
</dbReference>
<dbReference type="SUPFAM" id="SSF52266">
    <property type="entry name" value="SGNH hydrolase"/>
    <property type="match status" value="1"/>
</dbReference>
<dbReference type="CDD" id="cd00229">
    <property type="entry name" value="SGNH_hydrolase"/>
    <property type="match status" value="1"/>
</dbReference>
<organism evidence="2">
    <name type="scientific">uncultured spirochete</name>
    <dbReference type="NCBI Taxonomy" id="156406"/>
    <lineage>
        <taxon>Bacteria</taxon>
        <taxon>Pseudomonadati</taxon>
        <taxon>Spirochaetota</taxon>
        <taxon>Spirochaetia</taxon>
        <taxon>Spirochaetales</taxon>
        <taxon>environmental samples</taxon>
    </lineage>
</organism>